<evidence type="ECO:0000256" key="11">
    <source>
        <dbReference type="ARBA" id="ARBA00023136"/>
    </source>
</evidence>
<dbReference type="SUPFAM" id="SSF52343">
    <property type="entry name" value="Ferredoxin reductase-like, C-terminal NADP-linked domain"/>
    <property type="match status" value="1"/>
</dbReference>
<evidence type="ECO:0000256" key="10">
    <source>
        <dbReference type="ARBA" id="ARBA00023065"/>
    </source>
</evidence>
<dbReference type="PANTHER" id="PTHR32361:SF23">
    <property type="entry name" value="FERRIC-CHELATE REDUCTASE"/>
    <property type="match status" value="1"/>
</dbReference>
<dbReference type="InterPro" id="IPR013112">
    <property type="entry name" value="FAD-bd_8"/>
</dbReference>
<evidence type="ECO:0000313" key="17">
    <source>
        <dbReference type="Proteomes" id="UP000799537"/>
    </source>
</evidence>
<dbReference type="SFLD" id="SFLDG01168">
    <property type="entry name" value="Ferric_reductase_subgroup_(FRE"/>
    <property type="match status" value="1"/>
</dbReference>
<dbReference type="GO" id="GO:0006879">
    <property type="term" value="P:intracellular iron ion homeostasis"/>
    <property type="evidence" value="ECO:0007669"/>
    <property type="project" value="TreeGrafter"/>
</dbReference>
<keyword evidence="6 14" id="KW-0812">Transmembrane</keyword>
<feature type="transmembrane region" description="Helical" evidence="14">
    <location>
        <begin position="174"/>
        <end position="192"/>
    </location>
</feature>
<keyword evidence="17" id="KW-1185">Reference proteome</keyword>
<keyword evidence="10" id="KW-0406">Ion transport</keyword>
<protein>
    <recommendedName>
        <fullName evidence="3">ferric-chelate reductase (NADPH)</fullName>
        <ecNumber evidence="3">1.16.1.9</ecNumber>
    </recommendedName>
</protein>
<keyword evidence="4" id="KW-0813">Transport</keyword>
<evidence type="ECO:0000256" key="13">
    <source>
        <dbReference type="SAM" id="MobiDB-lite"/>
    </source>
</evidence>
<dbReference type="GO" id="GO:0052851">
    <property type="term" value="F:ferric-chelate reductase (NADPH) activity"/>
    <property type="evidence" value="ECO:0007669"/>
    <property type="project" value="UniProtKB-EC"/>
</dbReference>
<keyword evidence="7" id="KW-0249">Electron transport</keyword>
<dbReference type="InterPro" id="IPR039261">
    <property type="entry name" value="FNR_nucleotide-bd"/>
</dbReference>
<dbReference type="Pfam" id="PF08030">
    <property type="entry name" value="NAD_binding_6"/>
    <property type="match status" value="1"/>
</dbReference>
<comment type="catalytic activity">
    <reaction evidence="12">
        <text>2 a Fe(II)-siderophore + NADP(+) + H(+) = 2 a Fe(III)-siderophore + NADPH</text>
        <dbReference type="Rhea" id="RHEA:28795"/>
        <dbReference type="Rhea" id="RHEA-COMP:11342"/>
        <dbReference type="Rhea" id="RHEA-COMP:11344"/>
        <dbReference type="ChEBI" id="CHEBI:15378"/>
        <dbReference type="ChEBI" id="CHEBI:29033"/>
        <dbReference type="ChEBI" id="CHEBI:29034"/>
        <dbReference type="ChEBI" id="CHEBI:57783"/>
        <dbReference type="ChEBI" id="CHEBI:58349"/>
        <dbReference type="EC" id="1.16.1.9"/>
    </reaction>
</comment>
<feature type="transmembrane region" description="Helical" evidence="14">
    <location>
        <begin position="240"/>
        <end position="260"/>
    </location>
</feature>
<keyword evidence="11 14" id="KW-0472">Membrane</keyword>
<evidence type="ECO:0000256" key="4">
    <source>
        <dbReference type="ARBA" id="ARBA00022448"/>
    </source>
</evidence>
<keyword evidence="5" id="KW-1003">Cell membrane</keyword>
<evidence type="ECO:0000256" key="7">
    <source>
        <dbReference type="ARBA" id="ARBA00022982"/>
    </source>
</evidence>
<dbReference type="PROSITE" id="PS51384">
    <property type="entry name" value="FAD_FR"/>
    <property type="match status" value="1"/>
</dbReference>
<feature type="region of interest" description="Disordered" evidence="13">
    <location>
        <begin position="520"/>
        <end position="550"/>
    </location>
</feature>
<feature type="domain" description="FAD-binding FR-type" evidence="15">
    <location>
        <begin position="287"/>
        <end position="397"/>
    </location>
</feature>
<dbReference type="GeneID" id="54563747"/>
<dbReference type="EC" id="1.16.1.9" evidence="3"/>
<accession>A0A6A6CTU0</accession>
<gene>
    <name evidence="16" type="ORF">M409DRAFT_35940</name>
</gene>
<dbReference type="GO" id="GO:0006826">
    <property type="term" value="P:iron ion transport"/>
    <property type="evidence" value="ECO:0007669"/>
    <property type="project" value="TreeGrafter"/>
</dbReference>
<evidence type="ECO:0000256" key="8">
    <source>
        <dbReference type="ARBA" id="ARBA00022989"/>
    </source>
</evidence>
<dbReference type="PANTHER" id="PTHR32361">
    <property type="entry name" value="FERRIC/CUPRIC REDUCTASE TRANSMEMBRANE COMPONENT"/>
    <property type="match status" value="1"/>
</dbReference>
<dbReference type="Gene3D" id="3.40.50.80">
    <property type="entry name" value="Nucleotide-binding domain of ferredoxin-NADP reductase (FNR) module"/>
    <property type="match status" value="1"/>
</dbReference>
<dbReference type="AlphaFoldDB" id="A0A6A6CTU0"/>
<dbReference type="Pfam" id="PF01794">
    <property type="entry name" value="Ferric_reduct"/>
    <property type="match status" value="1"/>
</dbReference>
<dbReference type="InterPro" id="IPR017927">
    <property type="entry name" value="FAD-bd_FR_type"/>
</dbReference>
<dbReference type="SFLD" id="SFLDS00052">
    <property type="entry name" value="Ferric_Reductase_Domain"/>
    <property type="match status" value="1"/>
</dbReference>
<proteinExistence type="inferred from homology"/>
<dbReference type="InterPro" id="IPR013130">
    <property type="entry name" value="Fe3_Rdtase_TM_dom"/>
</dbReference>
<evidence type="ECO:0000256" key="6">
    <source>
        <dbReference type="ARBA" id="ARBA00022692"/>
    </source>
</evidence>
<feature type="transmembrane region" description="Helical" evidence="14">
    <location>
        <begin position="212"/>
        <end position="233"/>
    </location>
</feature>
<reference evidence="16" key="1">
    <citation type="journal article" date="2020" name="Stud. Mycol.">
        <title>101 Dothideomycetes genomes: a test case for predicting lifestyles and emergence of pathogens.</title>
        <authorList>
            <person name="Haridas S."/>
            <person name="Albert R."/>
            <person name="Binder M."/>
            <person name="Bloem J."/>
            <person name="Labutti K."/>
            <person name="Salamov A."/>
            <person name="Andreopoulos B."/>
            <person name="Baker S."/>
            <person name="Barry K."/>
            <person name="Bills G."/>
            <person name="Bluhm B."/>
            <person name="Cannon C."/>
            <person name="Castanera R."/>
            <person name="Culley D."/>
            <person name="Daum C."/>
            <person name="Ezra D."/>
            <person name="Gonzalez J."/>
            <person name="Henrissat B."/>
            <person name="Kuo A."/>
            <person name="Liang C."/>
            <person name="Lipzen A."/>
            <person name="Lutzoni F."/>
            <person name="Magnuson J."/>
            <person name="Mondo S."/>
            <person name="Nolan M."/>
            <person name="Ohm R."/>
            <person name="Pangilinan J."/>
            <person name="Park H.-J."/>
            <person name="Ramirez L."/>
            <person name="Alfaro M."/>
            <person name="Sun H."/>
            <person name="Tritt A."/>
            <person name="Yoshinaga Y."/>
            <person name="Zwiers L.-H."/>
            <person name="Turgeon B."/>
            <person name="Goodwin S."/>
            <person name="Spatafora J."/>
            <person name="Crous P."/>
            <person name="Grigoriev I."/>
        </authorList>
    </citation>
    <scope>NUCLEOTIDE SEQUENCE</scope>
    <source>
        <strain evidence="16">ATCC 36951</strain>
    </source>
</reference>
<evidence type="ECO:0000256" key="3">
    <source>
        <dbReference type="ARBA" id="ARBA00012668"/>
    </source>
</evidence>
<feature type="transmembrane region" description="Helical" evidence="14">
    <location>
        <begin position="266"/>
        <end position="286"/>
    </location>
</feature>
<organism evidence="16 17">
    <name type="scientific">Zasmidium cellare ATCC 36951</name>
    <dbReference type="NCBI Taxonomy" id="1080233"/>
    <lineage>
        <taxon>Eukaryota</taxon>
        <taxon>Fungi</taxon>
        <taxon>Dikarya</taxon>
        <taxon>Ascomycota</taxon>
        <taxon>Pezizomycotina</taxon>
        <taxon>Dothideomycetes</taxon>
        <taxon>Dothideomycetidae</taxon>
        <taxon>Mycosphaerellales</taxon>
        <taxon>Mycosphaerellaceae</taxon>
        <taxon>Zasmidium</taxon>
    </lineage>
</organism>
<dbReference type="Pfam" id="PF08022">
    <property type="entry name" value="FAD_binding_8"/>
    <property type="match status" value="1"/>
</dbReference>
<dbReference type="EMBL" id="ML993585">
    <property type="protein sequence ID" value="KAF2170465.1"/>
    <property type="molecule type" value="Genomic_DNA"/>
</dbReference>
<dbReference type="Proteomes" id="UP000799537">
    <property type="component" value="Unassembled WGS sequence"/>
</dbReference>
<name>A0A6A6CTU0_ZASCE</name>
<evidence type="ECO:0000256" key="5">
    <source>
        <dbReference type="ARBA" id="ARBA00022475"/>
    </source>
</evidence>
<evidence type="ECO:0000256" key="1">
    <source>
        <dbReference type="ARBA" id="ARBA00004651"/>
    </source>
</evidence>
<dbReference type="GO" id="GO:0015677">
    <property type="term" value="P:copper ion import"/>
    <property type="evidence" value="ECO:0007669"/>
    <property type="project" value="TreeGrafter"/>
</dbReference>
<dbReference type="SUPFAM" id="SSF63380">
    <property type="entry name" value="Riboflavin synthase domain-like"/>
    <property type="match status" value="1"/>
</dbReference>
<feature type="compositionally biased region" description="Basic and acidic residues" evidence="13">
    <location>
        <begin position="534"/>
        <end position="549"/>
    </location>
</feature>
<evidence type="ECO:0000313" key="16">
    <source>
        <dbReference type="EMBL" id="KAF2170465.1"/>
    </source>
</evidence>
<evidence type="ECO:0000259" key="15">
    <source>
        <dbReference type="PROSITE" id="PS51384"/>
    </source>
</evidence>
<dbReference type="OrthoDB" id="17725at2759"/>
<evidence type="ECO:0000256" key="14">
    <source>
        <dbReference type="SAM" id="Phobius"/>
    </source>
</evidence>
<evidence type="ECO:0000256" key="12">
    <source>
        <dbReference type="ARBA" id="ARBA00048483"/>
    </source>
</evidence>
<feature type="transmembrane region" description="Helical" evidence="14">
    <location>
        <begin position="45"/>
        <end position="68"/>
    </location>
</feature>
<dbReference type="CDD" id="cd06186">
    <property type="entry name" value="NOX_Duox_like_FAD_NADP"/>
    <property type="match status" value="1"/>
</dbReference>
<keyword evidence="9" id="KW-0560">Oxidoreductase</keyword>
<evidence type="ECO:0000256" key="9">
    <source>
        <dbReference type="ARBA" id="ARBA00023002"/>
    </source>
</evidence>
<dbReference type="InterPro" id="IPR051410">
    <property type="entry name" value="Ferric/Cupric_Reductase"/>
</dbReference>
<keyword evidence="8 14" id="KW-1133">Transmembrane helix</keyword>
<comment type="similarity">
    <text evidence="2">Belongs to the ferric reductase (FRE) family.</text>
</comment>
<dbReference type="InterPro" id="IPR017938">
    <property type="entry name" value="Riboflavin_synthase-like_b-brl"/>
</dbReference>
<comment type="subcellular location">
    <subcellularLocation>
        <location evidence="1">Cell membrane</location>
        <topology evidence="1">Multi-pass membrane protein</topology>
    </subcellularLocation>
</comment>
<evidence type="ECO:0000256" key="2">
    <source>
        <dbReference type="ARBA" id="ARBA00006278"/>
    </source>
</evidence>
<dbReference type="InterPro" id="IPR013121">
    <property type="entry name" value="Fe_red_NAD-bd_6"/>
</dbReference>
<dbReference type="RefSeq" id="XP_033671354.1">
    <property type="nucleotide sequence ID" value="XM_033810475.1"/>
</dbReference>
<feature type="compositionally biased region" description="Low complexity" evidence="13">
    <location>
        <begin position="520"/>
        <end position="529"/>
    </location>
</feature>
<sequence>MSGWLSYPLPPLDGSREFTCEMDGFAGANCTYYQERWHFWYIADWVYALPTVAFFMCAIGIFIIGNAINQKTIAATRYLSYRGFYMPGLRWNSAPIGLLLLALIGTLYFFLMDLVPQPYYWPDLSWGNSPPLGTRSGWLSLACMPFVFATASKANWITLLTGVSHERLQTFHRWTAYAFFVLALMHTFPFIVFHINNHDMVMQVTTMNTFEYWTGIVAIIFQAWLTVASHSFFRKMGYEVFKFSHFFSIVVFVVIFFWHCNATLTSWNYFVATAAVYVPCIVYSWLRTVFEYGGWQEAQVTVEDNDFIRVGIPANFHWMPGQHCFLRFGRFGLRVLSSHPFTICSLPAQAPEDPSKITFYLRPRRGFTNRLYKYASGRPGVTLPVLVDGPYGGIDIQKLLQSDRSVLVAGGSGAGWALPLIELFARKHVSAAGLGGIVDGMDEKPAQDTAMATGLKSLRVILATRDTATRVWFRKTVDELLHQYPLMHASPAFDLEVYLTGEAEQQKDSPEVLKHLEQVAASEAEASSSSDDDCNPKHQQEVAGDEARGRPNVPSIVREEVAKAAAVGKSLGFYVCGPDTMQNDARNAAAKANLGVMKQGTGGVYLHLEHFSWA</sequence>
<dbReference type="GO" id="GO:0005886">
    <property type="term" value="C:plasma membrane"/>
    <property type="evidence" value="ECO:0007669"/>
    <property type="project" value="UniProtKB-SubCell"/>
</dbReference>
<feature type="transmembrane region" description="Helical" evidence="14">
    <location>
        <begin position="89"/>
        <end position="111"/>
    </location>
</feature>